<evidence type="ECO:0000256" key="5">
    <source>
        <dbReference type="SAM" id="MobiDB-lite"/>
    </source>
</evidence>
<dbReference type="InterPro" id="IPR038051">
    <property type="entry name" value="XRCC4-like_N_sf"/>
</dbReference>
<dbReference type="OrthoDB" id="3184250at2759"/>
<dbReference type="CDD" id="cd22285">
    <property type="entry name" value="HD_XLF_N"/>
    <property type="match status" value="1"/>
</dbReference>
<proteinExistence type="predicted"/>
<sequence>MLSHYLMFVAQEHSKLILSKEWLVKTDNQTSTPYLFKFYSSTADLSCYVLLTDTKSVWTEVLTSNQFSRRWRDCNFNSPSFYTDAEDEDAWRTTTLELLSRVHTLGGIIDLSFEVVPSNYADISFTLEGESFKWKWEACILGHKRSAEIISQHLIFPLISVNHLAFSSADVISELLDADIEKAIDKVGRTARRTVDIHIKNAISKPRVATTLRRMTAMFNFISDLPPVASIVEKPDLQPEAVAPKSMARSGTPIKTHPISPRPPLDTPQEKKSAPKERSSSLKPLAHIDSATESEGDEFVFPDQGRINDSSLRPSSRPLEFSDRVYPVSSNPVSQVPSSSKISATKQDSDSDLSPVRPVKKLKKVATSSDDDSEEERKRRIAQVKSGSGPGVTRGTRQPIKRGGKRF</sequence>
<name>A0A9P6CIY4_9AGAR</name>
<dbReference type="AlphaFoldDB" id="A0A9P6CIY4"/>
<evidence type="ECO:0000259" key="6">
    <source>
        <dbReference type="Pfam" id="PF09302"/>
    </source>
</evidence>
<feature type="region of interest" description="Disordered" evidence="5">
    <location>
        <begin position="240"/>
        <end position="407"/>
    </location>
</feature>
<feature type="domain" description="XLF-like N-terminal" evidence="6">
    <location>
        <begin position="22"/>
        <end position="138"/>
    </location>
</feature>
<gene>
    <name evidence="7" type="ORF">BDZ94DRAFT_845739</name>
</gene>
<dbReference type="Proteomes" id="UP000807353">
    <property type="component" value="Unassembled WGS sequence"/>
</dbReference>
<evidence type="ECO:0000256" key="1">
    <source>
        <dbReference type="ARBA" id="ARBA00004123"/>
    </source>
</evidence>
<dbReference type="EMBL" id="MU150234">
    <property type="protein sequence ID" value="KAF9468141.1"/>
    <property type="molecule type" value="Genomic_DNA"/>
</dbReference>
<dbReference type="Pfam" id="PF09302">
    <property type="entry name" value="XLF"/>
    <property type="match status" value="1"/>
</dbReference>
<keyword evidence="3" id="KW-0234">DNA repair</keyword>
<evidence type="ECO:0000313" key="7">
    <source>
        <dbReference type="EMBL" id="KAF9468141.1"/>
    </source>
</evidence>
<reference evidence="7" key="1">
    <citation type="submission" date="2020-11" db="EMBL/GenBank/DDBJ databases">
        <authorList>
            <consortium name="DOE Joint Genome Institute"/>
            <person name="Ahrendt S."/>
            <person name="Riley R."/>
            <person name="Andreopoulos W."/>
            <person name="Labutti K."/>
            <person name="Pangilinan J."/>
            <person name="Ruiz-Duenas F.J."/>
            <person name="Barrasa J.M."/>
            <person name="Sanchez-Garcia M."/>
            <person name="Camarero S."/>
            <person name="Miyauchi S."/>
            <person name="Serrano A."/>
            <person name="Linde D."/>
            <person name="Babiker R."/>
            <person name="Drula E."/>
            <person name="Ayuso-Fernandez I."/>
            <person name="Pacheco R."/>
            <person name="Padilla G."/>
            <person name="Ferreira P."/>
            <person name="Barriuso J."/>
            <person name="Kellner H."/>
            <person name="Castanera R."/>
            <person name="Alfaro M."/>
            <person name="Ramirez L."/>
            <person name="Pisabarro A.G."/>
            <person name="Kuo A."/>
            <person name="Tritt A."/>
            <person name="Lipzen A."/>
            <person name="He G."/>
            <person name="Yan M."/>
            <person name="Ng V."/>
            <person name="Cullen D."/>
            <person name="Martin F."/>
            <person name="Rosso M.-N."/>
            <person name="Henrissat B."/>
            <person name="Hibbett D."/>
            <person name="Martinez A.T."/>
            <person name="Grigoriev I.V."/>
        </authorList>
    </citation>
    <scope>NUCLEOTIDE SEQUENCE</scope>
    <source>
        <strain evidence="7">CBS 247.69</strain>
    </source>
</reference>
<keyword evidence="4" id="KW-0539">Nucleus</keyword>
<dbReference type="GO" id="GO:0006303">
    <property type="term" value="P:double-strand break repair via nonhomologous end joining"/>
    <property type="evidence" value="ECO:0007669"/>
    <property type="project" value="UniProtKB-ARBA"/>
</dbReference>
<feature type="compositionally biased region" description="Low complexity" evidence="5">
    <location>
        <begin position="327"/>
        <end position="340"/>
    </location>
</feature>
<comment type="caution">
    <text evidence="7">The sequence shown here is derived from an EMBL/GenBank/DDBJ whole genome shotgun (WGS) entry which is preliminary data.</text>
</comment>
<organism evidence="7 8">
    <name type="scientific">Collybia nuda</name>
    <dbReference type="NCBI Taxonomy" id="64659"/>
    <lineage>
        <taxon>Eukaryota</taxon>
        <taxon>Fungi</taxon>
        <taxon>Dikarya</taxon>
        <taxon>Basidiomycota</taxon>
        <taxon>Agaricomycotina</taxon>
        <taxon>Agaricomycetes</taxon>
        <taxon>Agaricomycetidae</taxon>
        <taxon>Agaricales</taxon>
        <taxon>Tricholomatineae</taxon>
        <taxon>Clitocybaceae</taxon>
        <taxon>Collybia</taxon>
    </lineage>
</organism>
<keyword evidence="2" id="KW-0227">DNA damage</keyword>
<evidence type="ECO:0000256" key="3">
    <source>
        <dbReference type="ARBA" id="ARBA00023204"/>
    </source>
</evidence>
<evidence type="ECO:0000256" key="2">
    <source>
        <dbReference type="ARBA" id="ARBA00022763"/>
    </source>
</evidence>
<evidence type="ECO:0000256" key="4">
    <source>
        <dbReference type="ARBA" id="ARBA00023242"/>
    </source>
</evidence>
<keyword evidence="8" id="KW-1185">Reference proteome</keyword>
<feature type="compositionally biased region" description="Basic and acidic residues" evidence="5">
    <location>
        <begin position="268"/>
        <end position="280"/>
    </location>
</feature>
<evidence type="ECO:0000313" key="8">
    <source>
        <dbReference type="Proteomes" id="UP000807353"/>
    </source>
</evidence>
<protein>
    <recommendedName>
        <fullName evidence="6">XLF-like N-terminal domain-containing protein</fullName>
    </recommendedName>
</protein>
<accession>A0A9P6CIY4</accession>
<comment type="subcellular location">
    <subcellularLocation>
        <location evidence="1">Nucleus</location>
    </subcellularLocation>
</comment>
<dbReference type="GO" id="GO:0005634">
    <property type="term" value="C:nucleus"/>
    <property type="evidence" value="ECO:0007669"/>
    <property type="project" value="UniProtKB-SubCell"/>
</dbReference>
<dbReference type="Gene3D" id="2.170.210.10">
    <property type="entry name" value="DNA double-strand break repair and VJ recombination XRCC4, N-terminal"/>
    <property type="match status" value="1"/>
</dbReference>
<dbReference type="InterPro" id="IPR015381">
    <property type="entry name" value="XLF-like_N"/>
</dbReference>